<protein>
    <submittedName>
        <fullName evidence="2">Uncharacterized protein</fullName>
    </submittedName>
</protein>
<feature type="region of interest" description="Disordered" evidence="1">
    <location>
        <begin position="84"/>
        <end position="141"/>
    </location>
</feature>
<dbReference type="OrthoDB" id="10298350at2759"/>
<evidence type="ECO:0000313" key="3">
    <source>
        <dbReference type="Proteomes" id="UP000738359"/>
    </source>
</evidence>
<dbReference type="AlphaFoldDB" id="A0A9P6LUI6"/>
<keyword evidence="3" id="KW-1185">Reference proteome</keyword>
<gene>
    <name evidence="2" type="ORF">BGZ70_005533</name>
</gene>
<sequence>MKKQLSHSGSKDASLSVHVVGSEKMKRVGCPTIYERARDVDQTKSIYQPDKKPYKAWPSDFKMPPVLDSGVEFERSSSLSVTADDSHFEPVANNEADSVSDVDSDVEMIDEAGPHKEATDHDGSIPSSGTHSSDWQQLLDENHQALQEAIDRLRKAQANIETLRKRGQVG</sequence>
<feature type="compositionally biased region" description="Acidic residues" evidence="1">
    <location>
        <begin position="98"/>
        <end position="110"/>
    </location>
</feature>
<reference evidence="2" key="1">
    <citation type="journal article" date="2020" name="Fungal Divers.">
        <title>Resolving the Mortierellaceae phylogeny through synthesis of multi-gene phylogenetics and phylogenomics.</title>
        <authorList>
            <person name="Vandepol N."/>
            <person name="Liber J."/>
            <person name="Desiro A."/>
            <person name="Na H."/>
            <person name="Kennedy M."/>
            <person name="Barry K."/>
            <person name="Grigoriev I.V."/>
            <person name="Miller A.N."/>
            <person name="O'Donnell K."/>
            <person name="Stajich J.E."/>
            <person name="Bonito G."/>
        </authorList>
    </citation>
    <scope>NUCLEOTIDE SEQUENCE</scope>
    <source>
        <strain evidence="2">CK1249</strain>
    </source>
</reference>
<evidence type="ECO:0000256" key="1">
    <source>
        <dbReference type="SAM" id="MobiDB-lite"/>
    </source>
</evidence>
<name>A0A9P6LUI6_MORAP</name>
<dbReference type="EMBL" id="JAAAHY010002955">
    <property type="protein sequence ID" value="KAF9943708.1"/>
    <property type="molecule type" value="Genomic_DNA"/>
</dbReference>
<accession>A0A9P6LUI6</accession>
<feature type="compositionally biased region" description="Basic and acidic residues" evidence="1">
    <location>
        <begin position="112"/>
        <end position="123"/>
    </location>
</feature>
<feature type="compositionally biased region" description="Polar residues" evidence="1">
    <location>
        <begin position="125"/>
        <end position="136"/>
    </location>
</feature>
<comment type="caution">
    <text evidence="2">The sequence shown here is derived from an EMBL/GenBank/DDBJ whole genome shotgun (WGS) entry which is preliminary data.</text>
</comment>
<dbReference type="Proteomes" id="UP000738359">
    <property type="component" value="Unassembled WGS sequence"/>
</dbReference>
<evidence type="ECO:0000313" key="2">
    <source>
        <dbReference type="EMBL" id="KAF9943708.1"/>
    </source>
</evidence>
<proteinExistence type="predicted"/>
<organism evidence="2 3">
    <name type="scientific">Mortierella alpina</name>
    <name type="common">Oleaginous fungus</name>
    <name type="synonym">Mortierella renispora</name>
    <dbReference type="NCBI Taxonomy" id="64518"/>
    <lineage>
        <taxon>Eukaryota</taxon>
        <taxon>Fungi</taxon>
        <taxon>Fungi incertae sedis</taxon>
        <taxon>Mucoromycota</taxon>
        <taxon>Mortierellomycotina</taxon>
        <taxon>Mortierellomycetes</taxon>
        <taxon>Mortierellales</taxon>
        <taxon>Mortierellaceae</taxon>
        <taxon>Mortierella</taxon>
    </lineage>
</organism>